<reference evidence="3 4" key="1">
    <citation type="submission" date="2019-07" db="EMBL/GenBank/DDBJ databases">
        <title>Caenimonas sedimenti sp. nov., isolated from activated sludge.</title>
        <authorList>
            <person name="Xu J."/>
        </authorList>
    </citation>
    <scope>NUCLEOTIDE SEQUENCE [LARGE SCALE GENOMIC DNA]</scope>
    <source>
        <strain evidence="3 4">HX-9-20</strain>
    </source>
</reference>
<dbReference type="Proteomes" id="UP000318199">
    <property type="component" value="Unassembled WGS sequence"/>
</dbReference>
<name>A0A562ZS74_9BURK</name>
<dbReference type="PROSITE" id="PS50943">
    <property type="entry name" value="HTH_CROC1"/>
    <property type="match status" value="1"/>
</dbReference>
<comment type="caution">
    <text evidence="3">The sequence shown here is derived from an EMBL/GenBank/DDBJ whole genome shotgun (WGS) entry which is preliminary data.</text>
</comment>
<dbReference type="CDD" id="cd00093">
    <property type="entry name" value="HTH_XRE"/>
    <property type="match status" value="1"/>
</dbReference>
<keyword evidence="4" id="KW-1185">Reference proteome</keyword>
<evidence type="ECO:0000313" key="3">
    <source>
        <dbReference type="EMBL" id="TWO71442.1"/>
    </source>
</evidence>
<evidence type="ECO:0000256" key="1">
    <source>
        <dbReference type="SAM" id="MobiDB-lite"/>
    </source>
</evidence>
<accession>A0A562ZS74</accession>
<dbReference type="OrthoDB" id="5957380at2"/>
<dbReference type="InterPro" id="IPR010982">
    <property type="entry name" value="Lambda_DNA-bd_dom_sf"/>
</dbReference>
<dbReference type="SMART" id="SM00530">
    <property type="entry name" value="HTH_XRE"/>
    <property type="match status" value="1"/>
</dbReference>
<organism evidence="3 4">
    <name type="scientific">Caenimonas sedimenti</name>
    <dbReference type="NCBI Taxonomy" id="2596921"/>
    <lineage>
        <taxon>Bacteria</taxon>
        <taxon>Pseudomonadati</taxon>
        <taxon>Pseudomonadota</taxon>
        <taxon>Betaproteobacteria</taxon>
        <taxon>Burkholderiales</taxon>
        <taxon>Comamonadaceae</taxon>
        <taxon>Caenimonas</taxon>
    </lineage>
</organism>
<evidence type="ECO:0000313" key="4">
    <source>
        <dbReference type="Proteomes" id="UP000318199"/>
    </source>
</evidence>
<feature type="compositionally biased region" description="Basic and acidic residues" evidence="1">
    <location>
        <begin position="54"/>
        <end position="65"/>
    </location>
</feature>
<dbReference type="SUPFAM" id="SSF47413">
    <property type="entry name" value="lambda repressor-like DNA-binding domains"/>
    <property type="match status" value="1"/>
</dbReference>
<sequence length="142" mass="15566">MTNIAATFKSEMERIARKVLKADADGLRKQSTRHRASIASLKREIEALRREVKRLAKGNDARPSADAEDEDQPLPRFSATRLAAHRAKLGLSAAAYGSLVGVSGQSIYKWEQGSVRPRAAQLRSLASIRGLSKREAQERVAG</sequence>
<evidence type="ECO:0000259" key="2">
    <source>
        <dbReference type="PROSITE" id="PS50943"/>
    </source>
</evidence>
<dbReference type="AlphaFoldDB" id="A0A562ZS74"/>
<gene>
    <name evidence="3" type="ORF">FN976_11025</name>
</gene>
<feature type="region of interest" description="Disordered" evidence="1">
    <location>
        <begin position="54"/>
        <end position="76"/>
    </location>
</feature>
<dbReference type="Gene3D" id="1.10.260.40">
    <property type="entry name" value="lambda repressor-like DNA-binding domains"/>
    <property type="match status" value="1"/>
</dbReference>
<dbReference type="RefSeq" id="WP_145893053.1">
    <property type="nucleotide sequence ID" value="NZ_VOBQ01000008.1"/>
</dbReference>
<protein>
    <submittedName>
        <fullName evidence="3">Helix-turn-helix domain-containing protein</fullName>
    </submittedName>
</protein>
<dbReference type="Pfam" id="PF13560">
    <property type="entry name" value="HTH_31"/>
    <property type="match status" value="1"/>
</dbReference>
<proteinExistence type="predicted"/>
<dbReference type="InterPro" id="IPR001387">
    <property type="entry name" value="Cro/C1-type_HTH"/>
</dbReference>
<dbReference type="EMBL" id="VOBQ01000008">
    <property type="protein sequence ID" value="TWO71442.1"/>
    <property type="molecule type" value="Genomic_DNA"/>
</dbReference>
<dbReference type="GO" id="GO:0003677">
    <property type="term" value="F:DNA binding"/>
    <property type="evidence" value="ECO:0007669"/>
    <property type="project" value="InterPro"/>
</dbReference>
<feature type="domain" description="HTH cro/C1-type" evidence="2">
    <location>
        <begin position="82"/>
        <end position="136"/>
    </location>
</feature>